<dbReference type="EC" id="2.7.8.7" evidence="8"/>
<dbReference type="GO" id="GO:0008897">
    <property type="term" value="F:holo-[acyl-carrier-protein] synthase activity"/>
    <property type="evidence" value="ECO:0007669"/>
    <property type="project" value="UniProtKB-EC"/>
</dbReference>
<dbReference type="InterPro" id="IPR037143">
    <property type="entry name" value="4-PPantetheinyl_Trfase_dom_sf"/>
</dbReference>
<evidence type="ECO:0000256" key="3">
    <source>
        <dbReference type="ARBA" id="ARBA00022723"/>
    </source>
</evidence>
<dbReference type="NCBIfam" id="TIGR00556">
    <property type="entry name" value="pantethn_trn"/>
    <property type="match status" value="1"/>
</dbReference>
<evidence type="ECO:0000256" key="4">
    <source>
        <dbReference type="ARBA" id="ARBA00022832"/>
    </source>
</evidence>
<name>A0ABU9DBL4_9PROT</name>
<evidence type="ECO:0000259" key="9">
    <source>
        <dbReference type="Pfam" id="PF01648"/>
    </source>
</evidence>
<evidence type="ECO:0000256" key="7">
    <source>
        <dbReference type="ARBA" id="ARBA00023160"/>
    </source>
</evidence>
<comment type="cofactor">
    <cofactor evidence="8">
        <name>Mg(2+)</name>
        <dbReference type="ChEBI" id="CHEBI:18420"/>
    </cofactor>
</comment>
<dbReference type="HAMAP" id="MF_00101">
    <property type="entry name" value="AcpS"/>
    <property type="match status" value="1"/>
</dbReference>
<keyword evidence="11" id="KW-1185">Reference proteome</keyword>
<dbReference type="RefSeq" id="WP_341371965.1">
    <property type="nucleotide sequence ID" value="NZ_JBBPCO010000019.1"/>
</dbReference>
<comment type="function">
    <text evidence="8">Transfers the 4'-phosphopantetheine moiety from coenzyme A to a Ser of acyl-carrier-protein.</text>
</comment>
<keyword evidence="5 8" id="KW-0460">Magnesium</keyword>
<feature type="domain" description="4'-phosphopantetheinyl transferase" evidence="9">
    <location>
        <begin position="4"/>
        <end position="121"/>
    </location>
</feature>
<comment type="subcellular location">
    <subcellularLocation>
        <location evidence="8">Cytoplasm</location>
    </subcellularLocation>
</comment>
<keyword evidence="1 8" id="KW-0444">Lipid biosynthesis</keyword>
<keyword evidence="3 8" id="KW-0479">Metal-binding</keyword>
<dbReference type="SUPFAM" id="SSF56214">
    <property type="entry name" value="4'-phosphopantetheinyl transferase"/>
    <property type="match status" value="1"/>
</dbReference>
<protein>
    <recommendedName>
        <fullName evidence="8">Holo-[acyl-carrier-protein] synthase</fullName>
        <shortName evidence="8">Holo-ACP synthase</shortName>
        <ecNumber evidence="8">2.7.8.7</ecNumber>
    </recommendedName>
    <alternativeName>
        <fullName evidence="8">4'-phosphopantetheinyl transferase AcpS</fullName>
    </alternativeName>
</protein>
<evidence type="ECO:0000256" key="5">
    <source>
        <dbReference type="ARBA" id="ARBA00022842"/>
    </source>
</evidence>
<sequence length="128" mass="13611">MIVGIGTDLVEIARIRKAHDRFGGRLAGRLLGPLELEGFAACADSAAFLARRFAAKEAAAKALGTGFQQGLSWTDIQVCHSALGQPQLCWSGRALDRFQGLGAGVQAHISIADERDYALAFVVLERAS</sequence>
<keyword evidence="8" id="KW-0963">Cytoplasm</keyword>
<evidence type="ECO:0000256" key="6">
    <source>
        <dbReference type="ARBA" id="ARBA00023098"/>
    </source>
</evidence>
<dbReference type="Pfam" id="PF01648">
    <property type="entry name" value="ACPS"/>
    <property type="match status" value="1"/>
</dbReference>
<reference evidence="10 11" key="1">
    <citation type="submission" date="2024-04" db="EMBL/GenBank/DDBJ databases">
        <authorList>
            <person name="Abashina T."/>
            <person name="Shaikin A."/>
        </authorList>
    </citation>
    <scope>NUCLEOTIDE SEQUENCE [LARGE SCALE GENOMIC DNA]</scope>
    <source>
        <strain evidence="10 11">AAFK</strain>
    </source>
</reference>
<evidence type="ECO:0000256" key="1">
    <source>
        <dbReference type="ARBA" id="ARBA00022516"/>
    </source>
</evidence>
<dbReference type="EMBL" id="JBBPCO010000019">
    <property type="protein sequence ID" value="MEK8090909.1"/>
    <property type="molecule type" value="Genomic_DNA"/>
</dbReference>
<comment type="caution">
    <text evidence="10">The sequence shown here is derived from an EMBL/GenBank/DDBJ whole genome shotgun (WGS) entry which is preliminary data.</text>
</comment>
<keyword evidence="4 8" id="KW-0276">Fatty acid metabolism</keyword>
<proteinExistence type="inferred from homology"/>
<feature type="binding site" evidence="8">
    <location>
        <position position="8"/>
    </location>
    <ligand>
        <name>Mg(2+)</name>
        <dbReference type="ChEBI" id="CHEBI:18420"/>
    </ligand>
</feature>
<dbReference type="Proteomes" id="UP001446205">
    <property type="component" value="Unassembled WGS sequence"/>
</dbReference>
<evidence type="ECO:0000313" key="10">
    <source>
        <dbReference type="EMBL" id="MEK8090909.1"/>
    </source>
</evidence>
<dbReference type="InterPro" id="IPR008278">
    <property type="entry name" value="4-PPantetheinyl_Trfase_dom"/>
</dbReference>
<organism evidence="10 11">
    <name type="scientific">Thermithiobacillus plumbiphilus</name>
    <dbReference type="NCBI Taxonomy" id="1729899"/>
    <lineage>
        <taxon>Bacteria</taxon>
        <taxon>Pseudomonadati</taxon>
        <taxon>Pseudomonadota</taxon>
        <taxon>Acidithiobacillia</taxon>
        <taxon>Acidithiobacillales</taxon>
        <taxon>Thermithiobacillaceae</taxon>
        <taxon>Thermithiobacillus</taxon>
    </lineage>
</organism>
<dbReference type="Gene3D" id="3.90.470.20">
    <property type="entry name" value="4'-phosphopantetheinyl transferase domain"/>
    <property type="match status" value="1"/>
</dbReference>
<keyword evidence="7 8" id="KW-0275">Fatty acid biosynthesis</keyword>
<gene>
    <name evidence="8 10" type="primary">acpS</name>
    <name evidence="10" type="ORF">WOB96_14215</name>
</gene>
<comment type="similarity">
    <text evidence="8">Belongs to the P-Pant transferase superfamily. AcpS family.</text>
</comment>
<dbReference type="NCBIfam" id="TIGR00516">
    <property type="entry name" value="acpS"/>
    <property type="match status" value="1"/>
</dbReference>
<evidence type="ECO:0000256" key="8">
    <source>
        <dbReference type="HAMAP-Rule" id="MF_00101"/>
    </source>
</evidence>
<dbReference type="InterPro" id="IPR004568">
    <property type="entry name" value="Ppantetheine-prot_Trfase_dom"/>
</dbReference>
<feature type="binding site" evidence="8">
    <location>
        <position position="57"/>
    </location>
    <ligand>
        <name>Mg(2+)</name>
        <dbReference type="ChEBI" id="CHEBI:18420"/>
    </ligand>
</feature>
<comment type="catalytic activity">
    <reaction evidence="8">
        <text>apo-[ACP] + CoA = holo-[ACP] + adenosine 3',5'-bisphosphate + H(+)</text>
        <dbReference type="Rhea" id="RHEA:12068"/>
        <dbReference type="Rhea" id="RHEA-COMP:9685"/>
        <dbReference type="Rhea" id="RHEA-COMP:9690"/>
        <dbReference type="ChEBI" id="CHEBI:15378"/>
        <dbReference type="ChEBI" id="CHEBI:29999"/>
        <dbReference type="ChEBI" id="CHEBI:57287"/>
        <dbReference type="ChEBI" id="CHEBI:58343"/>
        <dbReference type="ChEBI" id="CHEBI:64479"/>
        <dbReference type="EC" id="2.7.8.7"/>
    </reaction>
</comment>
<dbReference type="InterPro" id="IPR002582">
    <property type="entry name" value="ACPS"/>
</dbReference>
<accession>A0ABU9DBL4</accession>
<evidence type="ECO:0000256" key="2">
    <source>
        <dbReference type="ARBA" id="ARBA00022679"/>
    </source>
</evidence>
<keyword evidence="6 8" id="KW-0443">Lipid metabolism</keyword>
<keyword evidence="2 8" id="KW-0808">Transferase</keyword>
<evidence type="ECO:0000313" key="11">
    <source>
        <dbReference type="Proteomes" id="UP001446205"/>
    </source>
</evidence>